<dbReference type="RefSeq" id="WP_181829478.1">
    <property type="nucleotide sequence ID" value="NZ_CP065044.1"/>
</dbReference>
<keyword evidence="2" id="KW-1185">Reference proteome</keyword>
<dbReference type="Proteomes" id="UP000530038">
    <property type="component" value="Unassembled WGS sequence"/>
</dbReference>
<accession>A0ABR5ZDA9</accession>
<protein>
    <submittedName>
        <fullName evidence="1">Uncharacterized protein</fullName>
    </submittedName>
</protein>
<reference evidence="1 2" key="1">
    <citation type="submission" date="2020-07" db="EMBL/GenBank/DDBJ databases">
        <title>Characterization of Pectobacterium aroidearum strains causing soft rot on Amorphophallus konjac.</title>
        <authorList>
            <person name="Xie H."/>
        </authorList>
    </citation>
    <scope>NUCLEOTIDE SEQUENCE [LARGE SCALE GENOMIC DNA]</scope>
    <source>
        <strain evidence="1 2">MY10</strain>
    </source>
</reference>
<dbReference type="EMBL" id="JACERK010000004">
    <property type="protein sequence ID" value="MBA5232581.1"/>
    <property type="molecule type" value="Genomic_DNA"/>
</dbReference>
<name>A0ABR5ZDA9_9GAMM</name>
<dbReference type="GeneID" id="67794729"/>
<organism evidence="1 2">
    <name type="scientific">Pectobacterium aroidearum</name>
    <dbReference type="NCBI Taxonomy" id="1201031"/>
    <lineage>
        <taxon>Bacteria</taxon>
        <taxon>Pseudomonadati</taxon>
        <taxon>Pseudomonadota</taxon>
        <taxon>Gammaproteobacteria</taxon>
        <taxon>Enterobacterales</taxon>
        <taxon>Pectobacteriaceae</taxon>
        <taxon>Pectobacterium</taxon>
    </lineage>
</organism>
<evidence type="ECO:0000313" key="1">
    <source>
        <dbReference type="EMBL" id="MBA5232581.1"/>
    </source>
</evidence>
<gene>
    <name evidence="1" type="ORF">H2Y56_10690</name>
</gene>
<proteinExistence type="predicted"/>
<sequence>MFLKGNSAGKYTFAGNTQSHRKCCQEDVLQATDMEPDIAMAASESPTVLAIMMHAPVFASLSARIIRQYAPIMVMVSSPLPLFVAVSANEIRL</sequence>
<comment type="caution">
    <text evidence="1">The sequence shown here is derived from an EMBL/GenBank/DDBJ whole genome shotgun (WGS) entry which is preliminary data.</text>
</comment>
<evidence type="ECO:0000313" key="2">
    <source>
        <dbReference type="Proteomes" id="UP000530038"/>
    </source>
</evidence>